<evidence type="ECO:0000256" key="16">
    <source>
        <dbReference type="PROSITE-ProRule" id="PRU10141"/>
    </source>
</evidence>
<comment type="subcellular location">
    <subcellularLocation>
        <location evidence="1">Membrane</location>
        <topology evidence="1">Single-pass membrane protein</topology>
    </subcellularLocation>
</comment>
<dbReference type="GO" id="GO:0005524">
    <property type="term" value="F:ATP binding"/>
    <property type="evidence" value="ECO:0007669"/>
    <property type="project" value="UniProtKB-UniRule"/>
</dbReference>
<feature type="domain" description="Gnk2-homologous" evidence="21">
    <location>
        <begin position="46"/>
        <end position="149"/>
    </location>
</feature>
<dbReference type="Gene3D" id="3.30.200.20">
    <property type="entry name" value="Phosphorylase Kinase, domain 1"/>
    <property type="match status" value="1"/>
</dbReference>
<dbReference type="GO" id="GO:0006950">
    <property type="term" value="P:response to stress"/>
    <property type="evidence" value="ECO:0007669"/>
    <property type="project" value="UniProtKB-ARBA"/>
</dbReference>
<keyword evidence="10 18" id="KW-1133">Transmembrane helix</keyword>
<keyword evidence="3" id="KW-0808">Transferase</keyword>
<evidence type="ECO:0000259" key="20">
    <source>
        <dbReference type="PROSITE" id="PS50011"/>
    </source>
</evidence>
<comment type="catalytic activity">
    <reaction evidence="15">
        <text>L-threonyl-[protein] + ATP = O-phospho-L-threonyl-[protein] + ADP + H(+)</text>
        <dbReference type="Rhea" id="RHEA:46608"/>
        <dbReference type="Rhea" id="RHEA-COMP:11060"/>
        <dbReference type="Rhea" id="RHEA-COMP:11605"/>
        <dbReference type="ChEBI" id="CHEBI:15378"/>
        <dbReference type="ChEBI" id="CHEBI:30013"/>
        <dbReference type="ChEBI" id="CHEBI:30616"/>
        <dbReference type="ChEBI" id="CHEBI:61977"/>
        <dbReference type="ChEBI" id="CHEBI:456216"/>
    </reaction>
</comment>
<dbReference type="InterPro" id="IPR011009">
    <property type="entry name" value="Kinase-like_dom_sf"/>
</dbReference>
<name>A0AAV1CYK6_OLDCO</name>
<evidence type="ECO:0000313" key="22">
    <source>
        <dbReference type="EMBL" id="CAI9099602.1"/>
    </source>
</evidence>
<feature type="domain" description="Gnk2-homologous" evidence="21">
    <location>
        <begin position="155"/>
        <end position="266"/>
    </location>
</feature>
<keyword evidence="11 18" id="KW-0472">Membrane</keyword>
<feature type="domain" description="Protein kinase" evidence="20">
    <location>
        <begin position="360"/>
        <end position="679"/>
    </location>
</feature>
<dbReference type="InterPro" id="IPR038408">
    <property type="entry name" value="GNK2_sf"/>
</dbReference>
<feature type="transmembrane region" description="Helical" evidence="18">
    <location>
        <begin position="308"/>
        <end position="329"/>
    </location>
</feature>
<dbReference type="InterPro" id="IPR000719">
    <property type="entry name" value="Prot_kinase_dom"/>
</dbReference>
<evidence type="ECO:0000256" key="7">
    <source>
        <dbReference type="ARBA" id="ARBA00022741"/>
    </source>
</evidence>
<evidence type="ECO:0000256" key="5">
    <source>
        <dbReference type="ARBA" id="ARBA00022729"/>
    </source>
</evidence>
<evidence type="ECO:0000256" key="11">
    <source>
        <dbReference type="ARBA" id="ARBA00023136"/>
    </source>
</evidence>
<dbReference type="FunFam" id="3.30.200.20:FF:000142">
    <property type="entry name" value="Cysteine-rich receptor-like protein kinase 10"/>
    <property type="match status" value="1"/>
</dbReference>
<evidence type="ECO:0000256" key="12">
    <source>
        <dbReference type="ARBA" id="ARBA00023170"/>
    </source>
</evidence>
<keyword evidence="8" id="KW-0418">Kinase</keyword>
<evidence type="ECO:0000256" key="14">
    <source>
        <dbReference type="ARBA" id="ARBA00047558"/>
    </source>
</evidence>
<dbReference type="InterPro" id="IPR002902">
    <property type="entry name" value="GNK2"/>
</dbReference>
<sequence>MKKNKSLARCWPDRPEIMSRYTQLLFVCFLLVCFHVCDSDDLYVSHYCSNDTLYNVNSTDGQTYRNNLNSLLSALKSNAARPNGFYNFTAGTGAATVYGFFLCQGGITTSDCQGCTINAGRDILGNCGDKKQAVLWYDSCMMRYSNESIFSVLNLNNSYTQYKPGNAKNQTLLDRALNESFSQIATRAANEDPNSGFKLAFQEANYTSNDNTKLYAMGQCTPDLSSSDCGTCLNSAISYMFDCCSGQEGVRVLLPSCFIRYETFPFYQLPSPPPLEPATPSLPPSSPPPLGEATASSKDTESASTTKIVAIIVPITAILAIVLMVFCFVRKAKKKQNAIHETPESLQYSFAQVQACTNNFALENRIGEGGFGCVYKGTLPNGQTVAVKRLSRGSSQGREEFINEIVLVAKLQHRNLVRLLGYCLEGEEKLLIYEYVPNKSLDYFLFDHEKKSLLNWVTRYKIIRGIARGLLYLHEDSRLKIIHRDLKTSNVLLDQNMNPKIADFGTARLFKIDQSQANTNRIAGTFGYMAPEYALHGLFSVKSDVFSFGVLVLEMISGRKNTKFLQSEAGDDLLGYSWRIWRDGTPLALLDPNIPDPFDKNEVIQCIHIGLLCVQEDLQLRPTMNSVVLMLNSYSDTLQIPNPPPLFGHSTQCPVRQFNSKQDDENTINETVITEPHPR</sequence>
<dbReference type="SUPFAM" id="SSF56112">
    <property type="entry name" value="Protein kinase-like (PK-like)"/>
    <property type="match status" value="1"/>
</dbReference>
<evidence type="ECO:0000256" key="19">
    <source>
        <dbReference type="SAM" id="SignalP"/>
    </source>
</evidence>
<evidence type="ECO:0000256" key="9">
    <source>
        <dbReference type="ARBA" id="ARBA00022840"/>
    </source>
</evidence>
<keyword evidence="4 18" id="KW-0812">Transmembrane</keyword>
<evidence type="ECO:0000313" key="23">
    <source>
        <dbReference type="Proteomes" id="UP001161247"/>
    </source>
</evidence>
<keyword evidence="13" id="KW-0325">Glycoprotein</keyword>
<evidence type="ECO:0000256" key="15">
    <source>
        <dbReference type="ARBA" id="ARBA00047951"/>
    </source>
</evidence>
<dbReference type="AlphaFoldDB" id="A0AAV1CYK6"/>
<dbReference type="Gene3D" id="3.30.430.20">
    <property type="entry name" value="Gnk2 domain, C-X8-C-X2-C motif"/>
    <property type="match status" value="2"/>
</dbReference>
<evidence type="ECO:0000256" key="10">
    <source>
        <dbReference type="ARBA" id="ARBA00022989"/>
    </source>
</evidence>
<evidence type="ECO:0000256" key="17">
    <source>
        <dbReference type="SAM" id="MobiDB-lite"/>
    </source>
</evidence>
<dbReference type="InterPro" id="IPR017441">
    <property type="entry name" value="Protein_kinase_ATP_BS"/>
</dbReference>
<evidence type="ECO:0000256" key="6">
    <source>
        <dbReference type="ARBA" id="ARBA00022737"/>
    </source>
</evidence>
<dbReference type="PROSITE" id="PS00107">
    <property type="entry name" value="PROTEIN_KINASE_ATP"/>
    <property type="match status" value="1"/>
</dbReference>
<organism evidence="22 23">
    <name type="scientific">Oldenlandia corymbosa var. corymbosa</name>
    <dbReference type="NCBI Taxonomy" id="529605"/>
    <lineage>
        <taxon>Eukaryota</taxon>
        <taxon>Viridiplantae</taxon>
        <taxon>Streptophyta</taxon>
        <taxon>Embryophyta</taxon>
        <taxon>Tracheophyta</taxon>
        <taxon>Spermatophyta</taxon>
        <taxon>Magnoliopsida</taxon>
        <taxon>eudicotyledons</taxon>
        <taxon>Gunneridae</taxon>
        <taxon>Pentapetalae</taxon>
        <taxon>asterids</taxon>
        <taxon>lamiids</taxon>
        <taxon>Gentianales</taxon>
        <taxon>Rubiaceae</taxon>
        <taxon>Rubioideae</taxon>
        <taxon>Spermacoceae</taxon>
        <taxon>Hedyotis-Oldenlandia complex</taxon>
        <taxon>Oldenlandia</taxon>
    </lineage>
</organism>
<keyword evidence="5 19" id="KW-0732">Signal</keyword>
<keyword evidence="12" id="KW-0675">Receptor</keyword>
<dbReference type="PROSITE" id="PS00108">
    <property type="entry name" value="PROTEIN_KINASE_ST"/>
    <property type="match status" value="1"/>
</dbReference>
<reference evidence="22" key="1">
    <citation type="submission" date="2023-03" db="EMBL/GenBank/DDBJ databases">
        <authorList>
            <person name="Julca I."/>
        </authorList>
    </citation>
    <scope>NUCLEOTIDE SEQUENCE</scope>
</reference>
<evidence type="ECO:0000256" key="8">
    <source>
        <dbReference type="ARBA" id="ARBA00022777"/>
    </source>
</evidence>
<feature type="signal peptide" evidence="19">
    <location>
        <begin position="1"/>
        <end position="39"/>
    </location>
</feature>
<keyword evidence="6" id="KW-0677">Repeat</keyword>
<dbReference type="Pfam" id="PF07714">
    <property type="entry name" value="PK_Tyr_Ser-Thr"/>
    <property type="match status" value="1"/>
</dbReference>
<dbReference type="EMBL" id="OX459120">
    <property type="protein sequence ID" value="CAI9099602.1"/>
    <property type="molecule type" value="Genomic_DNA"/>
</dbReference>
<evidence type="ECO:0000256" key="4">
    <source>
        <dbReference type="ARBA" id="ARBA00022692"/>
    </source>
</evidence>
<dbReference type="InterPro" id="IPR008271">
    <property type="entry name" value="Ser/Thr_kinase_AS"/>
</dbReference>
<comment type="catalytic activity">
    <reaction evidence="14">
        <text>L-seryl-[protein] + ATP = O-phospho-L-seryl-[protein] + ADP + H(+)</text>
        <dbReference type="Rhea" id="RHEA:17989"/>
        <dbReference type="Rhea" id="RHEA-COMP:9863"/>
        <dbReference type="Rhea" id="RHEA-COMP:11604"/>
        <dbReference type="ChEBI" id="CHEBI:15378"/>
        <dbReference type="ChEBI" id="CHEBI:29999"/>
        <dbReference type="ChEBI" id="CHEBI:30616"/>
        <dbReference type="ChEBI" id="CHEBI:83421"/>
        <dbReference type="ChEBI" id="CHEBI:456216"/>
    </reaction>
</comment>
<dbReference type="GO" id="GO:0005886">
    <property type="term" value="C:plasma membrane"/>
    <property type="evidence" value="ECO:0007669"/>
    <property type="project" value="TreeGrafter"/>
</dbReference>
<evidence type="ECO:0000256" key="18">
    <source>
        <dbReference type="SAM" id="Phobius"/>
    </source>
</evidence>
<evidence type="ECO:0000256" key="2">
    <source>
        <dbReference type="ARBA" id="ARBA00022527"/>
    </source>
</evidence>
<evidence type="ECO:0000256" key="13">
    <source>
        <dbReference type="ARBA" id="ARBA00023180"/>
    </source>
</evidence>
<dbReference type="PROSITE" id="PS50011">
    <property type="entry name" value="PROTEIN_KINASE_DOM"/>
    <property type="match status" value="1"/>
</dbReference>
<evidence type="ECO:0000256" key="1">
    <source>
        <dbReference type="ARBA" id="ARBA00004167"/>
    </source>
</evidence>
<keyword evidence="2" id="KW-0723">Serine/threonine-protein kinase</keyword>
<keyword evidence="9 16" id="KW-0067">ATP-binding</keyword>
<feature type="binding site" evidence="16">
    <location>
        <position position="388"/>
    </location>
    <ligand>
        <name>ATP</name>
        <dbReference type="ChEBI" id="CHEBI:30616"/>
    </ligand>
</feature>
<gene>
    <name evidence="22" type="ORF">OLC1_LOCUS9587</name>
</gene>
<dbReference type="InterPro" id="IPR001245">
    <property type="entry name" value="Ser-Thr/Tyr_kinase_cat_dom"/>
</dbReference>
<dbReference type="Gene3D" id="1.10.510.10">
    <property type="entry name" value="Transferase(Phosphotransferase) domain 1"/>
    <property type="match status" value="1"/>
</dbReference>
<keyword evidence="7 16" id="KW-0547">Nucleotide-binding</keyword>
<dbReference type="Pfam" id="PF01657">
    <property type="entry name" value="Stress-antifung"/>
    <property type="match status" value="2"/>
</dbReference>
<dbReference type="PANTHER" id="PTHR27002:SF1050">
    <property type="entry name" value="CYSTEINE-RICH RECEPTOR-LIKE PROTEIN KINASE 5"/>
    <property type="match status" value="1"/>
</dbReference>
<accession>A0AAV1CYK6</accession>
<dbReference type="GO" id="GO:0004674">
    <property type="term" value="F:protein serine/threonine kinase activity"/>
    <property type="evidence" value="ECO:0007669"/>
    <property type="project" value="UniProtKB-KW"/>
</dbReference>
<feature type="chain" id="PRO_5043404444" evidence="19">
    <location>
        <begin position="40"/>
        <end position="679"/>
    </location>
</feature>
<evidence type="ECO:0000256" key="3">
    <source>
        <dbReference type="ARBA" id="ARBA00022679"/>
    </source>
</evidence>
<proteinExistence type="predicted"/>
<feature type="compositionally biased region" description="Pro residues" evidence="17">
    <location>
        <begin position="275"/>
        <end position="290"/>
    </location>
</feature>
<evidence type="ECO:0000259" key="21">
    <source>
        <dbReference type="PROSITE" id="PS51473"/>
    </source>
</evidence>
<dbReference type="PROSITE" id="PS51473">
    <property type="entry name" value="GNK2"/>
    <property type="match status" value="2"/>
</dbReference>
<dbReference type="FunFam" id="1.10.510.10:FF:000129">
    <property type="entry name" value="cysteine-rich receptor-like protein kinase 10"/>
    <property type="match status" value="1"/>
</dbReference>
<feature type="region of interest" description="Disordered" evidence="17">
    <location>
        <begin position="275"/>
        <end position="299"/>
    </location>
</feature>
<dbReference type="PANTHER" id="PTHR27002">
    <property type="entry name" value="RECEPTOR-LIKE SERINE/THREONINE-PROTEIN KINASE SD1-8"/>
    <property type="match status" value="1"/>
</dbReference>
<protein>
    <submittedName>
        <fullName evidence="22">OLC1v1036450C1</fullName>
    </submittedName>
</protein>
<dbReference type="Proteomes" id="UP001161247">
    <property type="component" value="Chromosome 3"/>
</dbReference>
<keyword evidence="23" id="KW-1185">Reference proteome</keyword>
<dbReference type="SMART" id="SM00220">
    <property type="entry name" value="S_TKc"/>
    <property type="match status" value="1"/>
</dbReference>
<dbReference type="CDD" id="cd14066">
    <property type="entry name" value="STKc_IRAK"/>
    <property type="match status" value="1"/>
</dbReference>
<dbReference type="CDD" id="cd23509">
    <property type="entry name" value="Gnk2-like"/>
    <property type="match status" value="2"/>
</dbReference>